<dbReference type="FunFam" id="1.20.58.60:FF:000007">
    <property type="entry name" value="Spectrin alpha chain non-erythrocytic 1"/>
    <property type="match status" value="2"/>
</dbReference>
<dbReference type="GO" id="GO:0003779">
    <property type="term" value="F:actin binding"/>
    <property type="evidence" value="ECO:0007669"/>
    <property type="project" value="UniProtKB-KW"/>
</dbReference>
<keyword evidence="6" id="KW-0597">Phosphoprotein</keyword>
<dbReference type="PROSITE" id="PS50002">
    <property type="entry name" value="SH3"/>
    <property type="match status" value="1"/>
</dbReference>
<dbReference type="SUPFAM" id="SSF50044">
    <property type="entry name" value="SH3-domain"/>
    <property type="match status" value="1"/>
</dbReference>
<keyword evidence="11" id="KW-0206">Cytoskeleton</keyword>
<feature type="domain" description="Calponin-homology (CH)" evidence="17">
    <location>
        <begin position="227"/>
        <end position="332"/>
    </location>
</feature>
<dbReference type="SMART" id="SM00233">
    <property type="entry name" value="PH"/>
    <property type="match status" value="1"/>
</dbReference>
<feature type="coiled-coil region" evidence="13">
    <location>
        <begin position="3689"/>
        <end position="3763"/>
    </location>
</feature>
<evidence type="ECO:0000256" key="1">
    <source>
        <dbReference type="ARBA" id="ARBA00004245"/>
    </source>
</evidence>
<name>A0AAW1KFZ0_POPJA</name>
<dbReference type="FunFam" id="1.10.418.10:FF:000001">
    <property type="entry name" value="Actinin alpha 1"/>
    <property type="match status" value="1"/>
</dbReference>
<feature type="domain" description="SH3" evidence="15">
    <location>
        <begin position="912"/>
        <end position="969"/>
    </location>
</feature>
<feature type="coiled-coil region" evidence="13">
    <location>
        <begin position="1282"/>
        <end position="1350"/>
    </location>
</feature>
<sequence length="4099" mass="474824">MYPSTRYVGPVQYEPNRRGFEIQRRSNMTQRDDVQKFEQNRIKVLQEERLHIQKKTFTKWMNSFLVKYEPNRRGFEIQRRSNMTQRDDVQKFEQNRIKVLQEERLHIQKKTFTKWMNSFLVKARMEVNDMFVDLADGKILLKLLEIISGEKLGKPNAGKMRVHKVENVNKSLAFLHTKVRLESIGAEDIVDGNPRLILGLIWTIILRFQIQEIEIDVDEENESSEKKSAKDALLLWAQRKTRNYKGVNITDFSSSWRNGLGFNALIHAHRPDLFDYDRLINGSPIDNLNHAFDMANNELGIPKLLDAEDIDTTRPDEKSIMTYVASYYHTFARMKNEEKSGRRIAKIIHQMVEADKMKNEYDKFTTNLLEWIHAKVIELEDRNFPNSLEGIQSLLLAFGQYRTIEKPPKYKERSEIEALYFNINTQLTELKQPTFTPPDGKLIQDIERAWESLERAEHSREVALRDELRRQERLEQLNYKFERKSILRSNYLKDMIQVLSDPRYGSNLAQVDATLKKHEAVSADILAREERFQDLSQMCDELLKENYRNSERVKARESEILEKWHYLLSLLEKHKFNLNRMGNIMTLLREIDTTLHGIVQLATALGSVDTGNHLYAVEDLLQKHALQQLQVSSLGETQRKLKRMCENAAQNSKEEELLKRKLAELDIAFIELQECSANRKALLEEARNFYQFLQDIEDEESWLIEKQRICQAGITAKDLRGVLNLQQKHKLLLDEIKNRKNKCDQLANVGNQLIKDQHPRSSEIQEHLENNKKEWETLERLAKERTKQLHDAAEAYQFYADANEADSFLNEKKSLLVSTDYGSDEPSGQALLQRHKDLQGELNAYKGDIQSLNNQAEKLIASGISNLDLTAQPDEVDASPEDVAYEYKMIPLEVWEEEAVEKVEHKTVVEERTIPQVRALYPFSDHGYSMTKGDVMFLLNKSNPDWWCVRKADGTDGFAPANYLKEIDPRVVQMQVRKPQKVKVMQKVKKVKMVKQKVPVKLQKQAKPVKRKIDDSDSVPKRQKHINDTYDECQALAAQRHALLEDAIKLFGFYRECDDFEKWIKDKEKLLTTDDPHENVEQAKRKYEKFVTDLSASNKRIEALDNDVQDFEDKNHSQIDKVRARHQQIHEAWAKLNKLKERKERSLEGASSVELFARTCDEAKDWMLEKMTQLDIPTHAHDLKTVQALQRRHQHLERELAPVEEKVNKVDLLANSVKSAYPQERANVDERQAEIMNLWDQVKGKAADRKERLENAVGQQIFTNSAKTLLGWVGDVKDQLNAENIVRDVQTAEELLKNHQELGADIKAHADEFQQVTDLGEKLLKSNPALTDVSDKLDRLTAEQEEAIARGWNEKQAWLQQCLQLQMFNKEADNIDATSSSHQAFLEFLDLGNSLDEVEALLKQHRAFANTLVAQDERLTAFSKKADVLIADNHYDSLAIDERRNQVLEKRQAVKDLCQARSHALDASKNYQEFCAEVNDLKGWLQDKLKTASDESYRDLNNIERKLQKHEAFERELRANEGQLRTVNKLGQALIAQDSYKKDDVAKTLKELNDEWQQLVGISLDKGRKLNQALAQHNYNAVMEDVYNKLGDIDNGLHNPNLGNDLRSCRYLLKKQEALEIELLQCQIRVKDLASQSDEMAQDGHFDSKVVKDDALECQKRLDALAEPAKKRREALEESLKYYKFEFELDSELQWIKEHLPLAASDTLGQNLHQAQNLYKKHKKLEAEIKGHQPVINKSLEAGQVLIDQKHPEHKKVKDLCDNLRDAWSDLQQKADVRAHKLEQSLKAQQYFFEASEVESWLNEKSDILASVDYGRDRDSATNLLTKHKGLELELDTYNSIIGEMGRGAQVLIQSGHPESKVIAERQTTLEHTIKNLQRRAALRQHRLMESLYRHEYFVESGELDQWIAEQLQTASSEDYGQDHEHLMLLQAKFDDFKHRVESGTERFKQCEDLAQKLIANESPYTSDIIKKQHQLENPEESEAVQEVAARHMIVRENWEKLRQQIDHRQQRLYAAGEIHKFHRDVADALSRIHEKSAALGTELGRDLNSAVSLLRKQEAFENELVVLADQLQLLVDDASRLQATYPSNKKNIQEKQALVVNAWQGLKERADLKRDHLQASVDLQKFLTLVRDLTNWSSGLRIAMTTQENVRNAARAQALKAEHEALKGEIDAREESFELATEMCTAMEQTGHYAAPEAIEKYKALLQEREKLHTAWQMKNIYLDQLIDLYLFLREAKQLENTANAQEASLNKQDFGDTVDEVSSNFKKHEAFEKLINTQDERLDQLSQLGEKLIAQNHFESPQIISKVADLETKRVNIKQLCVKRRQQLEDALLYAEFMRDVTEAKSWINEKQKKLEAEMKTGEVSKLEEKIKKLQKHQAFQAEVTANERRIIEVMSKGKRLLDKRHQASPQVKKQMMELETAWKKLLQELNLQGRGLEEAQDILEFNNQLDKIEAWIRDKEVMIQAGDTGRDYEHCQALQRKLDDVDSDMRVDDTRIRNINTLAEKLIKQGQAGVRERRQDFIKKWHNLQGALGQYRDKLACASEIHLFNRDVDDTSQRITEKANSMEIDDVGRDLDGVQTLQRKQEALEREMQLIHAKMKDHEKDSHRLKIRYPNQAPHLQNKIDSLQDQWNNLMKSADKRRKVLDSAYNKQKFFAELKDLDVWVNESIKRMEAQNKPMSVADAQALLELHNEHKAEIDGRKESFAVLRDYGRKLQRSNDPEITEALQKLDDLEITIVSAWTQHKNDLTHEYKVQDFKEQADQLDSWFASKEAFLNNDDIGENPRAVESLIRKQKDFEIMLGQQLNRVNELEKIGNNILENQNYDNTEVSTRLNSILTRRDNLLESTKARNNKLEESKALHEFIRNIHDVETWLLYKIQAASDENYREPNNLQSKIQKHSAFDAEILAYQGRIQGVINEGQYLVDSKHFASNEIETRLEELENDWKHLQELSTLKRDRLNDAYQALLFNRSLDEFESWLNDVEQQLQSTDTGRDLATVSNLLKKHAALETDVQQHSDNCEVINDAIQQFLKNEHFMAEELQLRTEDVITRFHELQQPIETRRELLEASSMLHQFTRDVDDELQWLSEKEPLASSTDLGNSLTAVQSLQKKHQALEAELISREPIVGGLVARASHLTRSGHASSEIINDKAIEAKSKLTSIRDLASIRKLRLQDALESQTFYAEAAEAEIWFNDKRPLLQSAEVGKDEDSTKSLQRKLEAIGCEVEAYKNNIARLTNMAKGLLDRNHFDAENIAAKQAKIETEFVETQVLLAERESKLSEALAYFVFIKDCTEVQEWMNEQQVKAASEDYGTDVEHVELLTQQFELILSGLTTYAPRVKTCIENGNKLIADDNRYKDEIKAKVNEVNDQWEDLSELATARHEALAGARRVHIFDRTADETIAWIQEKESSLSTDFYGLDLESIQALVRRHNTFESELAAIKEQIETIEQEAEKLIELYPDAEEHIAVKREDSQEKLIELYPDAEEHIAVKREDSQGAWEDLRAKSQQRKENLEQAEQLQTYFDQHQEWEDLRAKSQQRKENLEQAEQLQTYFDQHQEFLAWINEMIAKITAPDLPQDVTGAENLQDRHKEYKVEIESREGTFNQYIESGNKLIKDGHILSQEIQDRITTLEHRMNYLNRTWTNRYQIYDMNLDLQYFKREANLLDNWLSVREGTLRDGKLGDTIPQVEELIRKHDDFEMTVAAQEDKFNALRRLTMIEEAFMTQKEKEARERKAERERQEMERLAQRKRLEVQRLSEIKQQELPETLRINGRRPQAVQVQEEAETLPSATNIPKSNSIAHMFGDKIRRASDANIKRAESMKVQGVNKPVKRTPSFTTRRRGSFKTKSSENDMTLVDLQAFLERKHVLVGGKRAPNRQWKICYTVLCGQLLCFFKNKDDFCASKALSAPIGLYNSLCAVADDYHKRKFTFRLATVDGSEYLFSCTTESEMMEWVEKISFKAKLPPSQQLLHLDVPKDQAEEVSSQSSRTSSPDVPDNVVLRHDPQVQNGSTQSSLQRHTLTGESPPPLPMSQPPNNGVHRHHSIDGSGEMYGAGYRDGGSLRSDWRPSNNRPTSVQPSSNADQKISARIKSIFSGKKR</sequence>
<dbReference type="GO" id="GO:0016020">
    <property type="term" value="C:membrane"/>
    <property type="evidence" value="ECO:0007669"/>
    <property type="project" value="UniProtKB-ARBA"/>
</dbReference>
<dbReference type="Pfam" id="PF00307">
    <property type="entry name" value="CH"/>
    <property type="match status" value="2"/>
</dbReference>
<dbReference type="PROSITE" id="PS50021">
    <property type="entry name" value="CH"/>
    <property type="match status" value="2"/>
</dbReference>
<dbReference type="PRINTS" id="PR00683">
    <property type="entry name" value="SPECTRINPH"/>
</dbReference>
<feature type="coiled-coil region" evidence="13">
    <location>
        <begin position="835"/>
        <end position="862"/>
    </location>
</feature>
<evidence type="ECO:0000256" key="10">
    <source>
        <dbReference type="ARBA" id="ARBA00023203"/>
    </source>
</evidence>
<dbReference type="FunFam" id="1.20.58.60:FF:000019">
    <property type="entry name" value="Spectrin beta chain"/>
    <property type="match status" value="1"/>
</dbReference>
<proteinExistence type="inferred from homology"/>
<dbReference type="PROSITE" id="PS00019">
    <property type="entry name" value="ACTININ_1"/>
    <property type="match status" value="2"/>
</dbReference>
<dbReference type="GO" id="GO:0005874">
    <property type="term" value="C:microtubule"/>
    <property type="evidence" value="ECO:0007669"/>
    <property type="project" value="UniProtKB-KW"/>
</dbReference>
<dbReference type="InterPro" id="IPR036028">
    <property type="entry name" value="SH3-like_dom_sf"/>
</dbReference>
<keyword evidence="5" id="KW-0963">Cytoplasm</keyword>
<evidence type="ECO:0000256" key="6">
    <source>
        <dbReference type="ARBA" id="ARBA00022553"/>
    </source>
</evidence>
<feature type="region of interest" description="Disordered" evidence="14">
    <location>
        <begin position="3822"/>
        <end position="3845"/>
    </location>
</feature>
<evidence type="ECO:0000256" key="12">
    <source>
        <dbReference type="PROSITE-ProRule" id="PRU00192"/>
    </source>
</evidence>
<dbReference type="FunFam" id="1.20.58.60:FF:000017">
    <property type="entry name" value="Spectrin alpha chain, non-erythrocytic 1"/>
    <property type="match status" value="1"/>
</dbReference>
<evidence type="ECO:0000259" key="17">
    <source>
        <dbReference type="PROSITE" id="PS50021"/>
    </source>
</evidence>
<dbReference type="SUPFAM" id="SSF47576">
    <property type="entry name" value="Calponin-homology domain, CH-domain"/>
    <property type="match status" value="2"/>
</dbReference>
<dbReference type="SMART" id="SM00150">
    <property type="entry name" value="SPEC"/>
    <property type="match status" value="30"/>
</dbReference>
<dbReference type="InterPro" id="IPR001589">
    <property type="entry name" value="Actinin_actin-bd_CS"/>
</dbReference>
<feature type="coiled-coil region" evidence="13">
    <location>
        <begin position="1094"/>
        <end position="1121"/>
    </location>
</feature>
<dbReference type="SMART" id="SM00033">
    <property type="entry name" value="CH"/>
    <property type="match status" value="2"/>
</dbReference>
<evidence type="ECO:0000256" key="11">
    <source>
        <dbReference type="ARBA" id="ARBA00023212"/>
    </source>
</evidence>
<dbReference type="PANTHER" id="PTHR11915">
    <property type="entry name" value="SPECTRIN/FILAMIN RELATED CYTOSKELETAL PROTEIN"/>
    <property type="match status" value="1"/>
</dbReference>
<dbReference type="PROSITE" id="PS50003">
    <property type="entry name" value="PH_DOMAIN"/>
    <property type="match status" value="1"/>
</dbReference>
<keyword evidence="4" id="KW-0117">Actin capping</keyword>
<dbReference type="Gene3D" id="1.10.418.10">
    <property type="entry name" value="Calponin-like domain"/>
    <property type="match status" value="2"/>
</dbReference>
<dbReference type="CDD" id="cd10571">
    <property type="entry name" value="PH_beta_spectrin"/>
    <property type="match status" value="1"/>
</dbReference>
<dbReference type="FunFam" id="1.20.58.60:FF:000191">
    <property type="entry name" value="Spectrin, beta, non-erythrocytic 5"/>
    <property type="match status" value="1"/>
</dbReference>
<dbReference type="SUPFAM" id="SSF50729">
    <property type="entry name" value="PH domain-like"/>
    <property type="match status" value="1"/>
</dbReference>
<evidence type="ECO:0000259" key="15">
    <source>
        <dbReference type="PROSITE" id="PS50002"/>
    </source>
</evidence>
<keyword evidence="7" id="KW-0344">Guanine-nucleotide releasing factor</keyword>
<dbReference type="InterPro" id="IPR018159">
    <property type="entry name" value="Spectrin/alpha-actinin"/>
</dbReference>
<gene>
    <name evidence="18" type="ORF">QE152_g24428</name>
</gene>
<dbReference type="InterPro" id="IPR001715">
    <property type="entry name" value="CH_dom"/>
</dbReference>
<evidence type="ECO:0000256" key="2">
    <source>
        <dbReference type="ARBA" id="ARBA00006826"/>
    </source>
</evidence>
<dbReference type="Pfam" id="PF15410">
    <property type="entry name" value="PH_9"/>
    <property type="match status" value="1"/>
</dbReference>
<evidence type="ECO:0000256" key="13">
    <source>
        <dbReference type="SAM" id="Coils"/>
    </source>
</evidence>
<dbReference type="FunFam" id="2.30.29.30:FF:000024">
    <property type="entry name" value="Spectrin beta chain"/>
    <property type="match status" value="1"/>
</dbReference>
<feature type="domain" description="Calponin-homology (CH)" evidence="17">
    <location>
        <begin position="106"/>
        <end position="209"/>
    </location>
</feature>
<dbReference type="SUPFAM" id="SSF46966">
    <property type="entry name" value="Spectrin repeat"/>
    <property type="match status" value="24"/>
</dbReference>
<keyword evidence="8" id="KW-0493">Microtubule</keyword>
<evidence type="ECO:0000256" key="3">
    <source>
        <dbReference type="ARBA" id="ARBA00022443"/>
    </source>
</evidence>
<dbReference type="Gene3D" id="2.30.29.30">
    <property type="entry name" value="Pleckstrin-homology domain (PH domain)/Phosphotyrosine-binding domain (PTB)"/>
    <property type="match status" value="1"/>
</dbReference>
<feature type="coiled-coil region" evidence="13">
    <location>
        <begin position="3213"/>
        <end position="3247"/>
    </location>
</feature>
<evidence type="ECO:0000256" key="4">
    <source>
        <dbReference type="ARBA" id="ARBA00022467"/>
    </source>
</evidence>
<accession>A0AAW1KFZ0</accession>
<protein>
    <submittedName>
        <fullName evidence="18">Variant SH3 domain</fullName>
    </submittedName>
</protein>
<dbReference type="InterPro" id="IPR001605">
    <property type="entry name" value="PH_dom-spectrin-type"/>
</dbReference>
<keyword evidence="3 12" id="KW-0728">SH3 domain</keyword>
<dbReference type="SMART" id="SM00326">
    <property type="entry name" value="SH3"/>
    <property type="match status" value="1"/>
</dbReference>
<dbReference type="InterPro" id="IPR001849">
    <property type="entry name" value="PH_domain"/>
</dbReference>
<evidence type="ECO:0000256" key="14">
    <source>
        <dbReference type="SAM" id="MobiDB-lite"/>
    </source>
</evidence>
<feature type="coiled-coil region" evidence="13">
    <location>
        <begin position="3500"/>
        <end position="3550"/>
    </location>
</feature>
<dbReference type="Gene3D" id="1.20.58.60">
    <property type="match status" value="23"/>
</dbReference>
<dbReference type="FunFam" id="1.20.58.60:FF:000145">
    <property type="entry name" value="Spectrin beta chain, non-erythrocytic"/>
    <property type="match status" value="1"/>
</dbReference>
<evidence type="ECO:0000313" key="19">
    <source>
        <dbReference type="Proteomes" id="UP001458880"/>
    </source>
</evidence>
<keyword evidence="19" id="KW-1185">Reference proteome</keyword>
<dbReference type="FunFam" id="2.30.30.40:FF:000279">
    <property type="entry name" value="Spectrin beta chain, non-erythrocytic"/>
    <property type="match status" value="1"/>
</dbReference>
<feature type="compositionally biased region" description="Polar residues" evidence="14">
    <location>
        <begin position="4006"/>
        <end position="4023"/>
    </location>
</feature>
<dbReference type="FunFam" id="1.20.58.60:FF:000011">
    <property type="entry name" value="Spectrin beta chain"/>
    <property type="match status" value="1"/>
</dbReference>
<comment type="similarity">
    <text evidence="2">Belongs to the spectrin family.</text>
</comment>
<dbReference type="FunFam" id="1.20.58.60:FF:000135">
    <property type="entry name" value="Spectrin beta chain, non-erythrocytic"/>
    <property type="match status" value="1"/>
</dbReference>
<dbReference type="CDD" id="cd21193">
    <property type="entry name" value="CH_beta_spectrin_rpt1"/>
    <property type="match status" value="1"/>
</dbReference>
<dbReference type="Pfam" id="PF00435">
    <property type="entry name" value="Spectrin"/>
    <property type="match status" value="28"/>
</dbReference>
<dbReference type="GO" id="GO:0005543">
    <property type="term" value="F:phospholipid binding"/>
    <property type="evidence" value="ECO:0007669"/>
    <property type="project" value="InterPro"/>
</dbReference>
<evidence type="ECO:0000256" key="8">
    <source>
        <dbReference type="ARBA" id="ARBA00022701"/>
    </source>
</evidence>
<evidence type="ECO:0000256" key="9">
    <source>
        <dbReference type="ARBA" id="ARBA00022737"/>
    </source>
</evidence>
<feature type="compositionally biased region" description="Polar residues" evidence="14">
    <location>
        <begin position="4067"/>
        <end position="4084"/>
    </location>
</feature>
<evidence type="ECO:0000256" key="7">
    <source>
        <dbReference type="ARBA" id="ARBA00022658"/>
    </source>
</evidence>
<dbReference type="InterPro" id="IPR001452">
    <property type="entry name" value="SH3_domain"/>
</dbReference>
<keyword evidence="13" id="KW-0175">Coiled coil</keyword>
<feature type="region of interest" description="Disordered" evidence="14">
    <location>
        <begin position="3977"/>
        <end position="4099"/>
    </location>
</feature>
<keyword evidence="9" id="KW-0677">Repeat</keyword>
<keyword evidence="10" id="KW-0009">Actin-binding</keyword>
<dbReference type="InterPro" id="IPR041681">
    <property type="entry name" value="PH_9"/>
</dbReference>
<feature type="coiled-coil region" evidence="13">
    <location>
        <begin position="2581"/>
        <end position="2608"/>
    </location>
</feature>
<dbReference type="PROSITE" id="PS00020">
    <property type="entry name" value="ACTININ_2"/>
    <property type="match status" value="1"/>
</dbReference>
<dbReference type="Pfam" id="PF00018">
    <property type="entry name" value="SH3_1"/>
    <property type="match status" value="1"/>
</dbReference>
<dbReference type="EMBL" id="JASPKY010000248">
    <property type="protein sequence ID" value="KAK9716991.1"/>
    <property type="molecule type" value="Genomic_DNA"/>
</dbReference>
<dbReference type="InterPro" id="IPR036872">
    <property type="entry name" value="CH_dom_sf"/>
</dbReference>
<dbReference type="GO" id="GO:0005085">
    <property type="term" value="F:guanyl-nucleotide exchange factor activity"/>
    <property type="evidence" value="ECO:0007669"/>
    <property type="project" value="UniProtKB-KW"/>
</dbReference>
<dbReference type="FunFam" id="1.10.418.10:FF:000043">
    <property type="entry name" value="Spectrin beta chain, non-erythrocytic"/>
    <property type="match status" value="1"/>
</dbReference>
<dbReference type="FunFam" id="1.20.58.60:FF:000429">
    <property type="entry name" value="Beta-H spectrin"/>
    <property type="match status" value="1"/>
</dbReference>
<dbReference type="CDD" id="cd00176">
    <property type="entry name" value="SPEC"/>
    <property type="match status" value="18"/>
</dbReference>
<comment type="caution">
    <text evidence="18">The sequence shown here is derived from an EMBL/GenBank/DDBJ whole genome shotgun (WGS) entry which is preliminary data.</text>
</comment>
<evidence type="ECO:0000256" key="5">
    <source>
        <dbReference type="ARBA" id="ARBA00022490"/>
    </source>
</evidence>
<feature type="domain" description="PH" evidence="16">
    <location>
        <begin position="3856"/>
        <end position="3963"/>
    </location>
</feature>
<reference evidence="18 19" key="1">
    <citation type="journal article" date="2024" name="BMC Genomics">
        <title>De novo assembly and annotation of Popillia japonica's genome with initial clues to its potential as an invasive pest.</title>
        <authorList>
            <person name="Cucini C."/>
            <person name="Boschi S."/>
            <person name="Funari R."/>
            <person name="Cardaioli E."/>
            <person name="Iannotti N."/>
            <person name="Marturano G."/>
            <person name="Paoli F."/>
            <person name="Bruttini M."/>
            <person name="Carapelli A."/>
            <person name="Frati F."/>
            <person name="Nardi F."/>
        </authorList>
    </citation>
    <scope>NUCLEOTIDE SEQUENCE [LARGE SCALE GENOMIC DNA]</scope>
    <source>
        <strain evidence="18">DMR45628</strain>
    </source>
</reference>
<dbReference type="Proteomes" id="UP001458880">
    <property type="component" value="Unassembled WGS sequence"/>
</dbReference>
<evidence type="ECO:0000313" key="18">
    <source>
        <dbReference type="EMBL" id="KAK9716991.1"/>
    </source>
</evidence>
<dbReference type="GO" id="GO:0051693">
    <property type="term" value="P:actin filament capping"/>
    <property type="evidence" value="ECO:0007669"/>
    <property type="project" value="UniProtKB-KW"/>
</dbReference>
<comment type="subcellular location">
    <subcellularLocation>
        <location evidence="1">Cytoplasm</location>
        <location evidence="1">Cytoskeleton</location>
    </subcellularLocation>
</comment>
<dbReference type="Gene3D" id="2.30.30.40">
    <property type="entry name" value="SH3 Domains"/>
    <property type="match status" value="1"/>
</dbReference>
<dbReference type="InterPro" id="IPR002017">
    <property type="entry name" value="Spectrin_repeat"/>
</dbReference>
<evidence type="ECO:0000259" key="16">
    <source>
        <dbReference type="PROSITE" id="PS50003"/>
    </source>
</evidence>
<dbReference type="InterPro" id="IPR011993">
    <property type="entry name" value="PH-like_dom_sf"/>
</dbReference>
<organism evidence="18 19">
    <name type="scientific">Popillia japonica</name>
    <name type="common">Japanese beetle</name>
    <dbReference type="NCBI Taxonomy" id="7064"/>
    <lineage>
        <taxon>Eukaryota</taxon>
        <taxon>Metazoa</taxon>
        <taxon>Ecdysozoa</taxon>
        <taxon>Arthropoda</taxon>
        <taxon>Hexapoda</taxon>
        <taxon>Insecta</taxon>
        <taxon>Pterygota</taxon>
        <taxon>Neoptera</taxon>
        <taxon>Endopterygota</taxon>
        <taxon>Coleoptera</taxon>
        <taxon>Polyphaga</taxon>
        <taxon>Scarabaeiformia</taxon>
        <taxon>Scarabaeidae</taxon>
        <taxon>Rutelinae</taxon>
        <taxon>Popillia</taxon>
    </lineage>
</organism>
<feature type="coiled-coil region" evidence="13">
    <location>
        <begin position="3425"/>
        <end position="3466"/>
    </location>
</feature>
<dbReference type="CDD" id="cd21194">
    <property type="entry name" value="CH_beta_spectrin_rpt2"/>
    <property type="match status" value="1"/>
</dbReference>
<dbReference type="GO" id="GO:0005737">
    <property type="term" value="C:cytoplasm"/>
    <property type="evidence" value="ECO:0007669"/>
    <property type="project" value="UniProtKB-ARBA"/>
</dbReference>